<evidence type="ECO:0000313" key="11">
    <source>
        <dbReference type="EMBL" id="OXU27755.1"/>
    </source>
</evidence>
<evidence type="ECO:0000256" key="4">
    <source>
        <dbReference type="ARBA" id="ARBA00022692"/>
    </source>
</evidence>
<dbReference type="PANTHER" id="PTHR21137:SF35">
    <property type="entry name" value="ODORANT RECEPTOR 19A-RELATED"/>
    <property type="match status" value="1"/>
</dbReference>
<keyword evidence="8 10" id="KW-0675">Receptor</keyword>
<keyword evidence="5 10" id="KW-0552">Olfaction</keyword>
<evidence type="ECO:0000256" key="7">
    <source>
        <dbReference type="ARBA" id="ARBA00023136"/>
    </source>
</evidence>
<keyword evidence="4 10" id="KW-0812">Transmembrane</keyword>
<proteinExistence type="inferred from homology"/>
<dbReference type="InterPro" id="IPR004117">
    <property type="entry name" value="7tm6_olfct_rcpt"/>
</dbReference>
<evidence type="ECO:0000313" key="12">
    <source>
        <dbReference type="Proteomes" id="UP000215335"/>
    </source>
</evidence>
<evidence type="ECO:0000256" key="1">
    <source>
        <dbReference type="ARBA" id="ARBA00004651"/>
    </source>
</evidence>
<sequence length="386" mass="44565">MAPDAIVKHFADVETIGARFCILLGVHLGFLCVNFYMKCLGIYPLPSTVSKFWTRVYNLLWCFYLSNHLLIIFPTFYAFGSTTQDIAVATYSLMEGLCMIECIVLLIHFKYQKSDFKILLSLVHHELNKKKRIITLDNGNVYIIAFVLIAIMYVLIVFNYIQRPETVHYHKLLTTARYPFSTRAAAIKIILSCHQMVVLLHMTIILTSDGLAVLLTIICTVRLKNLETKIRNGKRGKLSKRIREHQQIILQVEETNLIVRIIVIKTVFCFMVFSISTGIQIFHKFEIIQIFIVMIVFLRFYVSAESADNMATCANNLGIAVYSTAWHEEKTKIRIAKTIIIQRCQNSPRIFITGFMSELNRKYFLVVAYATYSYFTMIRTLIGKNK</sequence>
<dbReference type="GO" id="GO:0004984">
    <property type="term" value="F:olfactory receptor activity"/>
    <property type="evidence" value="ECO:0007669"/>
    <property type="project" value="InterPro"/>
</dbReference>
<feature type="transmembrane region" description="Helical" evidence="10">
    <location>
        <begin position="16"/>
        <end position="37"/>
    </location>
</feature>
<feature type="transmembrane region" description="Helical" evidence="10">
    <location>
        <begin position="139"/>
        <end position="161"/>
    </location>
</feature>
<feature type="transmembrane region" description="Helical" evidence="10">
    <location>
        <begin position="281"/>
        <end position="302"/>
    </location>
</feature>
<dbReference type="Proteomes" id="UP000215335">
    <property type="component" value="Unassembled WGS sequence"/>
</dbReference>
<comment type="similarity">
    <text evidence="10">Belongs to the insect chemoreceptor superfamily. Heteromeric odorant receptor channel (TC 1.A.69) family.</text>
</comment>
<comment type="caution">
    <text evidence="11">The sequence shown here is derived from an EMBL/GenBank/DDBJ whole genome shotgun (WGS) entry which is preliminary data.</text>
</comment>
<reference evidence="11 12" key="1">
    <citation type="journal article" date="2017" name="Curr. Biol.">
        <title>The Evolution of Venom by Co-option of Single-Copy Genes.</title>
        <authorList>
            <person name="Martinson E.O."/>
            <person name="Mrinalini"/>
            <person name="Kelkar Y.D."/>
            <person name="Chang C.H."/>
            <person name="Werren J.H."/>
        </authorList>
    </citation>
    <scope>NUCLEOTIDE SEQUENCE [LARGE SCALE GENOMIC DNA]</scope>
    <source>
        <strain evidence="11 12">Alberta</strain>
        <tissue evidence="11">Whole body</tissue>
    </source>
</reference>
<dbReference type="PANTHER" id="PTHR21137">
    <property type="entry name" value="ODORANT RECEPTOR"/>
    <property type="match status" value="1"/>
</dbReference>
<organism evidence="11 12">
    <name type="scientific">Trichomalopsis sarcophagae</name>
    <dbReference type="NCBI Taxonomy" id="543379"/>
    <lineage>
        <taxon>Eukaryota</taxon>
        <taxon>Metazoa</taxon>
        <taxon>Ecdysozoa</taxon>
        <taxon>Arthropoda</taxon>
        <taxon>Hexapoda</taxon>
        <taxon>Insecta</taxon>
        <taxon>Pterygota</taxon>
        <taxon>Neoptera</taxon>
        <taxon>Endopterygota</taxon>
        <taxon>Hymenoptera</taxon>
        <taxon>Apocrita</taxon>
        <taxon>Proctotrupomorpha</taxon>
        <taxon>Chalcidoidea</taxon>
        <taxon>Pteromalidae</taxon>
        <taxon>Pteromalinae</taxon>
        <taxon>Trichomalopsis</taxon>
    </lineage>
</organism>
<evidence type="ECO:0000256" key="8">
    <source>
        <dbReference type="ARBA" id="ARBA00023170"/>
    </source>
</evidence>
<name>A0A232FAS4_9HYME</name>
<feature type="transmembrane region" description="Helical" evidence="10">
    <location>
        <begin position="86"/>
        <end position="107"/>
    </location>
</feature>
<dbReference type="AlphaFoldDB" id="A0A232FAS4"/>
<feature type="transmembrane region" description="Helical" evidence="10">
    <location>
        <begin position="198"/>
        <end position="221"/>
    </location>
</feature>
<evidence type="ECO:0000256" key="6">
    <source>
        <dbReference type="ARBA" id="ARBA00022989"/>
    </source>
</evidence>
<keyword evidence="7 10" id="KW-0472">Membrane</keyword>
<evidence type="ECO:0000256" key="3">
    <source>
        <dbReference type="ARBA" id="ARBA00022606"/>
    </source>
</evidence>
<dbReference type="EMBL" id="NNAY01000546">
    <property type="protein sequence ID" value="OXU27755.1"/>
    <property type="molecule type" value="Genomic_DNA"/>
</dbReference>
<keyword evidence="6 10" id="KW-1133">Transmembrane helix</keyword>
<feature type="transmembrane region" description="Helical" evidence="10">
    <location>
        <begin position="363"/>
        <end position="382"/>
    </location>
</feature>
<feature type="transmembrane region" description="Helical" evidence="10">
    <location>
        <begin position="257"/>
        <end position="275"/>
    </location>
</feature>
<gene>
    <name evidence="11" type="ORF">TSAR_002475</name>
</gene>
<dbReference type="GO" id="GO:0005549">
    <property type="term" value="F:odorant binding"/>
    <property type="evidence" value="ECO:0007669"/>
    <property type="project" value="InterPro"/>
</dbReference>
<accession>A0A232FAS4</accession>
<comment type="subcellular location">
    <subcellularLocation>
        <location evidence="1 10">Cell membrane</location>
        <topology evidence="1 10">Multi-pass membrane protein</topology>
    </subcellularLocation>
</comment>
<dbReference type="GO" id="GO:0007165">
    <property type="term" value="P:signal transduction"/>
    <property type="evidence" value="ECO:0007669"/>
    <property type="project" value="UniProtKB-KW"/>
</dbReference>
<evidence type="ECO:0000256" key="9">
    <source>
        <dbReference type="ARBA" id="ARBA00023224"/>
    </source>
</evidence>
<protein>
    <recommendedName>
        <fullName evidence="10">Odorant receptor</fullName>
    </recommendedName>
</protein>
<evidence type="ECO:0000256" key="2">
    <source>
        <dbReference type="ARBA" id="ARBA00022475"/>
    </source>
</evidence>
<evidence type="ECO:0000256" key="10">
    <source>
        <dbReference type="RuleBase" id="RU351113"/>
    </source>
</evidence>
<feature type="transmembrane region" description="Helical" evidence="10">
    <location>
        <begin position="58"/>
        <end position="80"/>
    </location>
</feature>
<dbReference type="GO" id="GO:0005886">
    <property type="term" value="C:plasma membrane"/>
    <property type="evidence" value="ECO:0007669"/>
    <property type="project" value="UniProtKB-SubCell"/>
</dbReference>
<keyword evidence="9 10" id="KW-0807">Transducer</keyword>
<keyword evidence="3 10" id="KW-0716">Sensory transduction</keyword>
<dbReference type="Pfam" id="PF02949">
    <property type="entry name" value="7tm_6"/>
    <property type="match status" value="1"/>
</dbReference>
<keyword evidence="2" id="KW-1003">Cell membrane</keyword>
<evidence type="ECO:0000256" key="5">
    <source>
        <dbReference type="ARBA" id="ARBA00022725"/>
    </source>
</evidence>
<keyword evidence="12" id="KW-1185">Reference proteome</keyword>
<comment type="caution">
    <text evidence="10">Lacks conserved residue(s) required for the propagation of feature annotation.</text>
</comment>